<dbReference type="EMBL" id="CM045769">
    <property type="protein sequence ID" value="KAI7993214.1"/>
    <property type="molecule type" value="Genomic_DNA"/>
</dbReference>
<organism evidence="1 2">
    <name type="scientific">Camellia lanceoleosa</name>
    <dbReference type="NCBI Taxonomy" id="1840588"/>
    <lineage>
        <taxon>Eukaryota</taxon>
        <taxon>Viridiplantae</taxon>
        <taxon>Streptophyta</taxon>
        <taxon>Embryophyta</taxon>
        <taxon>Tracheophyta</taxon>
        <taxon>Spermatophyta</taxon>
        <taxon>Magnoliopsida</taxon>
        <taxon>eudicotyledons</taxon>
        <taxon>Gunneridae</taxon>
        <taxon>Pentapetalae</taxon>
        <taxon>asterids</taxon>
        <taxon>Ericales</taxon>
        <taxon>Theaceae</taxon>
        <taxon>Camellia</taxon>
    </lineage>
</organism>
<gene>
    <name evidence="1" type="ORF">LOK49_LG11G00187</name>
</gene>
<comment type="caution">
    <text evidence="1">The sequence shown here is derived from an EMBL/GenBank/DDBJ whole genome shotgun (WGS) entry which is preliminary data.</text>
</comment>
<sequence length="405" mass="46010">MLALRQIRKFGTATHAIATSIRSTDTTTNTIVPNRIQKPITLDEPALVKLKAERNPEKLFHLFQSNAHNRLVIENRFAFEDTVSRLAGAGRLDYIEKLLEQQKALPQGRREGFIVRIIMLYGKAGMIKHAVDTFYNMHLYNCRRTVKSFNAALKVLTQTRDLAAIESFLMEIPLKFGIEIDIFSANIVIKAFCEMGILNKAYLIMVEMEKLGIRPDVYTYTTLLSAFYKNGQSEIGNGLWNLMVLKGCLPNLATFNVRIQFLVSRGRAWQANSVMGMMRYLRIAPDVVTYNLVIKGFCQAGYLEMAQRVYSALHHEGHKPNLKIYQTLIHYLCKGGKFDLAYTMCKDSMRNNWFPNVDTICKLIEGLRKNGELGNARFIMTLAKKRVPPLTADQLGALESILSRG</sequence>
<evidence type="ECO:0000313" key="2">
    <source>
        <dbReference type="Proteomes" id="UP001060215"/>
    </source>
</evidence>
<reference evidence="1 2" key="1">
    <citation type="journal article" date="2022" name="Plant J.">
        <title>Chromosome-level genome of Camellia lanceoleosa provides a valuable resource for understanding genome evolution and self-incompatibility.</title>
        <authorList>
            <person name="Gong W."/>
            <person name="Xiao S."/>
            <person name="Wang L."/>
            <person name="Liao Z."/>
            <person name="Chang Y."/>
            <person name="Mo W."/>
            <person name="Hu G."/>
            <person name="Li W."/>
            <person name="Zhao G."/>
            <person name="Zhu H."/>
            <person name="Hu X."/>
            <person name="Ji K."/>
            <person name="Xiang X."/>
            <person name="Song Q."/>
            <person name="Yuan D."/>
            <person name="Jin S."/>
            <person name="Zhang L."/>
        </authorList>
    </citation>
    <scope>NUCLEOTIDE SEQUENCE [LARGE SCALE GENOMIC DNA]</scope>
    <source>
        <strain evidence="1">SQ_2022a</strain>
    </source>
</reference>
<name>A0ACC0FXP7_9ERIC</name>
<proteinExistence type="predicted"/>
<accession>A0ACC0FXP7</accession>
<dbReference type="Proteomes" id="UP001060215">
    <property type="component" value="Chromosome 12"/>
</dbReference>
<protein>
    <submittedName>
        <fullName evidence="1">Pentatricopeptide repeat-containing protein</fullName>
    </submittedName>
</protein>
<evidence type="ECO:0000313" key="1">
    <source>
        <dbReference type="EMBL" id="KAI7993214.1"/>
    </source>
</evidence>
<keyword evidence="2" id="KW-1185">Reference proteome</keyword>